<evidence type="ECO:0000256" key="5">
    <source>
        <dbReference type="ARBA" id="ARBA00022801"/>
    </source>
</evidence>
<protein>
    <recommendedName>
        <fullName evidence="3">phosphoribosyl-AMP cyclohydrolase</fullName>
        <ecNumber evidence="3">3.5.4.19</ecNumber>
    </recommendedName>
</protein>
<gene>
    <name evidence="8" type="ORF">IAC79_01280</name>
</gene>
<keyword evidence="6" id="KW-0368">Histidine biosynthesis</keyword>
<feature type="domain" description="Phosphoribosyl-AMP cyclohydrolase" evidence="7">
    <location>
        <begin position="48"/>
        <end position="117"/>
    </location>
</feature>
<dbReference type="AlphaFoldDB" id="A0A9D1NM86"/>
<sequence>MSHELEEGLTLNLDFAKIAKVAANIHEDKDNVIPVAVQDIDTKEVILIAYTNRQAMELTFKTRTLTLWSTSRNVLWEKGKTSGESFEVLEARVNCEQNSLVYFVRPRRGAICHTKNKDGKPRNCYYRSIDMDDGVTLTNLDP</sequence>
<reference evidence="8" key="1">
    <citation type="submission" date="2020-10" db="EMBL/GenBank/DDBJ databases">
        <authorList>
            <person name="Gilroy R."/>
        </authorList>
    </citation>
    <scope>NUCLEOTIDE SEQUENCE</scope>
    <source>
        <strain evidence="8">35461</strain>
    </source>
</reference>
<evidence type="ECO:0000256" key="2">
    <source>
        <dbReference type="ARBA" id="ARBA00005169"/>
    </source>
</evidence>
<evidence type="ECO:0000256" key="6">
    <source>
        <dbReference type="ARBA" id="ARBA00023102"/>
    </source>
</evidence>
<reference evidence="8" key="2">
    <citation type="journal article" date="2021" name="PeerJ">
        <title>Extensive microbial diversity within the chicken gut microbiome revealed by metagenomics and culture.</title>
        <authorList>
            <person name="Gilroy R."/>
            <person name="Ravi A."/>
            <person name="Getino M."/>
            <person name="Pursley I."/>
            <person name="Horton D.L."/>
            <person name="Alikhan N.F."/>
            <person name="Baker D."/>
            <person name="Gharbi K."/>
            <person name="Hall N."/>
            <person name="Watson M."/>
            <person name="Adriaenssens E.M."/>
            <person name="Foster-Nyarko E."/>
            <person name="Jarju S."/>
            <person name="Secka A."/>
            <person name="Antonio M."/>
            <person name="Oren A."/>
            <person name="Chaudhuri R.R."/>
            <person name="La Ragione R."/>
            <person name="Hildebrand F."/>
            <person name="Pallen M.J."/>
        </authorList>
    </citation>
    <scope>NUCLEOTIDE SEQUENCE</scope>
    <source>
        <strain evidence="8">35461</strain>
    </source>
</reference>
<evidence type="ECO:0000256" key="4">
    <source>
        <dbReference type="ARBA" id="ARBA00022605"/>
    </source>
</evidence>
<evidence type="ECO:0000259" key="7">
    <source>
        <dbReference type="Pfam" id="PF01502"/>
    </source>
</evidence>
<keyword evidence="4" id="KW-0028">Amino-acid biosynthesis</keyword>
<comment type="catalytic activity">
    <reaction evidence="1">
        <text>1-(5-phospho-beta-D-ribosyl)-5'-AMP + H2O = 1-(5-phospho-beta-D-ribosyl)-5-[(5-phospho-beta-D-ribosylamino)methylideneamino]imidazole-4-carboxamide</text>
        <dbReference type="Rhea" id="RHEA:20049"/>
        <dbReference type="ChEBI" id="CHEBI:15377"/>
        <dbReference type="ChEBI" id="CHEBI:58435"/>
        <dbReference type="ChEBI" id="CHEBI:59457"/>
        <dbReference type="EC" id="3.5.4.19"/>
    </reaction>
</comment>
<proteinExistence type="predicted"/>
<keyword evidence="5" id="KW-0378">Hydrolase</keyword>
<dbReference type="Pfam" id="PF01502">
    <property type="entry name" value="PRA-CH"/>
    <property type="match status" value="1"/>
</dbReference>
<dbReference type="InterPro" id="IPR038019">
    <property type="entry name" value="PRib_AMP_CycHydrolase_sf"/>
</dbReference>
<evidence type="ECO:0000256" key="3">
    <source>
        <dbReference type="ARBA" id="ARBA00012721"/>
    </source>
</evidence>
<evidence type="ECO:0000313" key="8">
    <source>
        <dbReference type="EMBL" id="HIV08733.1"/>
    </source>
</evidence>
<dbReference type="InterPro" id="IPR002496">
    <property type="entry name" value="PRib_AMP_CycHydrolase_dom"/>
</dbReference>
<evidence type="ECO:0000313" key="9">
    <source>
        <dbReference type="Proteomes" id="UP000886845"/>
    </source>
</evidence>
<organism evidence="8 9">
    <name type="scientific">Candidatus Spyradenecus faecavium</name>
    <dbReference type="NCBI Taxonomy" id="2840947"/>
    <lineage>
        <taxon>Bacteria</taxon>
        <taxon>Pseudomonadati</taxon>
        <taxon>Lentisphaerota</taxon>
        <taxon>Lentisphaeria</taxon>
        <taxon>Lentisphaerales</taxon>
        <taxon>Lentisphaeraceae</taxon>
        <taxon>Lentisphaeraceae incertae sedis</taxon>
        <taxon>Candidatus Spyradenecus</taxon>
    </lineage>
</organism>
<dbReference type="EMBL" id="DVOR01000041">
    <property type="protein sequence ID" value="HIV08733.1"/>
    <property type="molecule type" value="Genomic_DNA"/>
</dbReference>
<dbReference type="SUPFAM" id="SSF141734">
    <property type="entry name" value="HisI-like"/>
    <property type="match status" value="1"/>
</dbReference>
<dbReference type="PANTHER" id="PTHR42945">
    <property type="entry name" value="HISTIDINE BIOSYNTHESIS BIFUNCTIONAL PROTEIN"/>
    <property type="match status" value="1"/>
</dbReference>
<name>A0A9D1NM86_9BACT</name>
<dbReference type="GO" id="GO:0000105">
    <property type="term" value="P:L-histidine biosynthetic process"/>
    <property type="evidence" value="ECO:0007669"/>
    <property type="project" value="UniProtKB-KW"/>
</dbReference>
<dbReference type="EC" id="3.5.4.19" evidence="3"/>
<dbReference type="PANTHER" id="PTHR42945:SF1">
    <property type="entry name" value="HISTIDINE BIOSYNTHESIS BIFUNCTIONAL PROTEIN HIS7"/>
    <property type="match status" value="1"/>
</dbReference>
<comment type="caution">
    <text evidence="8">The sequence shown here is derived from an EMBL/GenBank/DDBJ whole genome shotgun (WGS) entry which is preliminary data.</text>
</comment>
<dbReference type="GO" id="GO:0004635">
    <property type="term" value="F:phosphoribosyl-AMP cyclohydrolase activity"/>
    <property type="evidence" value="ECO:0007669"/>
    <property type="project" value="UniProtKB-EC"/>
</dbReference>
<comment type="pathway">
    <text evidence="2">Amino-acid biosynthesis; L-histidine biosynthesis; L-histidine from 5-phospho-alpha-D-ribose 1-diphosphate: step 3/9.</text>
</comment>
<dbReference type="Gene3D" id="3.10.20.810">
    <property type="entry name" value="Phosphoribosyl-AMP cyclohydrolase"/>
    <property type="match status" value="1"/>
</dbReference>
<evidence type="ECO:0000256" key="1">
    <source>
        <dbReference type="ARBA" id="ARBA00000024"/>
    </source>
</evidence>
<dbReference type="Proteomes" id="UP000886845">
    <property type="component" value="Unassembled WGS sequence"/>
</dbReference>
<accession>A0A9D1NM86</accession>